<name>A0A9Q1MWM4_9SOLA</name>
<sequence>MSKKKNKVLFKTVSLLETGKRKRKQREIKFSLKPPDLTEMVNIDDSNKGESLEQVSQIKKRDIIEQKRESQIDQTHVSDSEDRQVADYDQSSEIQRNDQKELDIDEGEILSPIAESYSSLIVSYYNKHKIKKQDCDLFQVVENNDQQITISFKINPTDTGSFVTAVYAKCTALERIDLWNSITDVSNRINGP</sequence>
<organism evidence="2 3">
    <name type="scientific">Anisodus acutangulus</name>
    <dbReference type="NCBI Taxonomy" id="402998"/>
    <lineage>
        <taxon>Eukaryota</taxon>
        <taxon>Viridiplantae</taxon>
        <taxon>Streptophyta</taxon>
        <taxon>Embryophyta</taxon>
        <taxon>Tracheophyta</taxon>
        <taxon>Spermatophyta</taxon>
        <taxon>Magnoliopsida</taxon>
        <taxon>eudicotyledons</taxon>
        <taxon>Gunneridae</taxon>
        <taxon>Pentapetalae</taxon>
        <taxon>asterids</taxon>
        <taxon>lamiids</taxon>
        <taxon>Solanales</taxon>
        <taxon>Solanaceae</taxon>
        <taxon>Solanoideae</taxon>
        <taxon>Hyoscyameae</taxon>
        <taxon>Anisodus</taxon>
    </lineage>
</organism>
<keyword evidence="3" id="KW-1185">Reference proteome</keyword>
<feature type="compositionally biased region" description="Basic and acidic residues" evidence="1">
    <location>
        <begin position="67"/>
        <end position="86"/>
    </location>
</feature>
<dbReference type="AlphaFoldDB" id="A0A9Q1MWM4"/>
<dbReference type="OrthoDB" id="1302590at2759"/>
<evidence type="ECO:0000313" key="3">
    <source>
        <dbReference type="Proteomes" id="UP001152561"/>
    </source>
</evidence>
<comment type="caution">
    <text evidence="2">The sequence shown here is derived from an EMBL/GenBank/DDBJ whole genome shotgun (WGS) entry which is preliminary data.</text>
</comment>
<protein>
    <submittedName>
        <fullName evidence="2">Uncharacterized protein</fullName>
    </submittedName>
</protein>
<gene>
    <name evidence="2" type="ORF">K7X08_019892</name>
</gene>
<evidence type="ECO:0000256" key="1">
    <source>
        <dbReference type="SAM" id="MobiDB-lite"/>
    </source>
</evidence>
<reference evidence="3" key="1">
    <citation type="journal article" date="2023" name="Proc. Natl. Acad. Sci. U.S.A.">
        <title>Genomic and structural basis for evolution of tropane alkaloid biosynthesis.</title>
        <authorList>
            <person name="Wanga Y.-J."/>
            <person name="Taina T."/>
            <person name="Yua J.-Y."/>
            <person name="Lia J."/>
            <person name="Xua B."/>
            <person name="Chenc J."/>
            <person name="D'Auriad J.C."/>
            <person name="Huanga J.-P."/>
            <person name="Huanga S.-X."/>
        </authorList>
    </citation>
    <scope>NUCLEOTIDE SEQUENCE [LARGE SCALE GENOMIC DNA]</scope>
    <source>
        <strain evidence="3">cv. KIB-2019</strain>
    </source>
</reference>
<dbReference type="EMBL" id="JAJAGQ010000003">
    <property type="protein sequence ID" value="KAJ8567684.1"/>
    <property type="molecule type" value="Genomic_DNA"/>
</dbReference>
<dbReference type="Proteomes" id="UP001152561">
    <property type="component" value="Unassembled WGS sequence"/>
</dbReference>
<accession>A0A9Q1MWM4</accession>
<proteinExistence type="predicted"/>
<evidence type="ECO:0000313" key="2">
    <source>
        <dbReference type="EMBL" id="KAJ8567684.1"/>
    </source>
</evidence>
<feature type="region of interest" description="Disordered" evidence="1">
    <location>
        <begin position="67"/>
        <end position="96"/>
    </location>
</feature>